<feature type="active site" evidence="6">
    <location>
        <position position="390"/>
    </location>
</feature>
<dbReference type="InterPro" id="IPR020803">
    <property type="entry name" value="MeTfrase_dom"/>
</dbReference>
<organism evidence="8 9">
    <name type="scientific">Catenuloplanes atrovinosus</name>
    <dbReference type="NCBI Taxonomy" id="137266"/>
    <lineage>
        <taxon>Bacteria</taxon>
        <taxon>Bacillati</taxon>
        <taxon>Actinomycetota</taxon>
        <taxon>Actinomycetes</taxon>
        <taxon>Micromonosporales</taxon>
        <taxon>Micromonosporaceae</taxon>
        <taxon>Catenuloplanes</taxon>
    </lineage>
</organism>
<evidence type="ECO:0000256" key="4">
    <source>
        <dbReference type="ARBA" id="ARBA00022691"/>
    </source>
</evidence>
<dbReference type="InterPro" id="IPR050723">
    <property type="entry name" value="CFA/CMAS"/>
</dbReference>
<dbReference type="EMBL" id="JAVDYB010000001">
    <property type="protein sequence ID" value="MDR7274294.1"/>
    <property type="molecule type" value="Genomic_DNA"/>
</dbReference>
<dbReference type="Gene3D" id="3.40.50.150">
    <property type="entry name" value="Vaccinia Virus protein VP39"/>
    <property type="match status" value="1"/>
</dbReference>
<evidence type="ECO:0000256" key="3">
    <source>
        <dbReference type="ARBA" id="ARBA00022679"/>
    </source>
</evidence>
<dbReference type="PANTHER" id="PTHR43667:SF1">
    <property type="entry name" value="CYCLOPROPANE-FATTY-ACYL-PHOSPHOLIPID SYNTHASE"/>
    <property type="match status" value="1"/>
</dbReference>
<comment type="caution">
    <text evidence="8">The sequence shown here is derived from an EMBL/GenBank/DDBJ whole genome shotgun (WGS) entry which is preliminary data.</text>
</comment>
<keyword evidence="9" id="KW-1185">Reference proteome</keyword>
<keyword evidence="2 8" id="KW-0489">Methyltransferase</keyword>
<proteinExistence type="inferred from homology"/>
<name>A0AAE3YIF4_9ACTN</name>
<evidence type="ECO:0000256" key="1">
    <source>
        <dbReference type="ARBA" id="ARBA00010815"/>
    </source>
</evidence>
<dbReference type="InterPro" id="IPR003333">
    <property type="entry name" value="CMAS"/>
</dbReference>
<evidence type="ECO:0000259" key="7">
    <source>
        <dbReference type="SMART" id="SM00828"/>
    </source>
</evidence>
<evidence type="ECO:0000256" key="5">
    <source>
        <dbReference type="ARBA" id="ARBA00023098"/>
    </source>
</evidence>
<keyword evidence="3 8" id="KW-0808">Transferase</keyword>
<dbReference type="GO" id="GO:0032259">
    <property type="term" value="P:methylation"/>
    <property type="evidence" value="ECO:0007669"/>
    <property type="project" value="UniProtKB-KW"/>
</dbReference>
<dbReference type="CDD" id="cd02440">
    <property type="entry name" value="AdoMet_MTases"/>
    <property type="match status" value="1"/>
</dbReference>
<dbReference type="InterPro" id="IPR029063">
    <property type="entry name" value="SAM-dependent_MTases_sf"/>
</dbReference>
<evidence type="ECO:0000256" key="2">
    <source>
        <dbReference type="ARBA" id="ARBA00022603"/>
    </source>
</evidence>
<keyword evidence="5" id="KW-0443">Lipid metabolism</keyword>
<dbReference type="GO" id="GO:0008825">
    <property type="term" value="F:cyclopropane-fatty-acyl-phospholipid synthase activity"/>
    <property type="evidence" value="ECO:0007669"/>
    <property type="project" value="UniProtKB-EC"/>
</dbReference>
<evidence type="ECO:0000256" key="6">
    <source>
        <dbReference type="PIRSR" id="PIRSR003085-1"/>
    </source>
</evidence>
<dbReference type="SMART" id="SM00828">
    <property type="entry name" value="PKS_MT"/>
    <property type="match status" value="1"/>
</dbReference>
<dbReference type="PANTHER" id="PTHR43667">
    <property type="entry name" value="CYCLOPROPANE-FATTY-ACYL-PHOSPHOLIPID SYNTHASE"/>
    <property type="match status" value="1"/>
</dbReference>
<sequence>MSTTPSTADRLRTLFQPVLRGGTPIRLRAWDGSETGPADAPALVIHDRRALRRLLWKPNQLGLARAWVAGEIDVDGDLYELLLRLATVVWNEDGGGDRPGALRLLREAASLGVLGPQPPPPPEEVRMPGRAHTRSRDRRAISHHYDVSNDFYRLILGPSMVYSCAYWRDDESTLDVAQRDKLDLICRKLGLRKGQRLLDVGCGWGSLAIHAAREYGVEVVGVTISREQADLARKRAAEAGLADRVEIRLQDYREVTDGPYDAIASVGMAEHVGPAVYAAYAAILFRLLRPGGRLLNHQIAARTDTTAVDADDPSFINRYVFPDGQLVPLGTTATLIEDAGFEIRDVEALRPHYALTLREWSRNLEAHWDEAVELAGLGRARVWRLYMAACALAFETDRIGVNQILAVRPHEDGRDPLPMTRAWMMP</sequence>
<dbReference type="Pfam" id="PF02353">
    <property type="entry name" value="CMAS"/>
    <property type="match status" value="1"/>
</dbReference>
<accession>A0AAE3YIF4</accession>
<dbReference type="PIRSF" id="PIRSF003085">
    <property type="entry name" value="CMAS"/>
    <property type="match status" value="1"/>
</dbReference>
<reference evidence="8" key="1">
    <citation type="submission" date="2023-07" db="EMBL/GenBank/DDBJ databases">
        <title>Sequencing the genomes of 1000 actinobacteria strains.</title>
        <authorList>
            <person name="Klenk H.-P."/>
        </authorList>
    </citation>
    <scope>NUCLEOTIDE SEQUENCE</scope>
    <source>
        <strain evidence="8">DSM 44707</strain>
    </source>
</reference>
<dbReference type="GO" id="GO:0008610">
    <property type="term" value="P:lipid biosynthetic process"/>
    <property type="evidence" value="ECO:0007669"/>
    <property type="project" value="InterPro"/>
</dbReference>
<keyword evidence="4" id="KW-0949">S-adenosyl-L-methionine</keyword>
<protein>
    <submittedName>
        <fullName evidence="8">Cyclopropane-fatty-acyl-phospholipid synthase</fullName>
        <ecNumber evidence="8">2.1.1.79</ecNumber>
    </submittedName>
</protein>
<evidence type="ECO:0000313" key="8">
    <source>
        <dbReference type="EMBL" id="MDR7274294.1"/>
    </source>
</evidence>
<dbReference type="EC" id="2.1.1.79" evidence="8"/>
<comment type="similarity">
    <text evidence="1">Belongs to the CFA/CMAS family.</text>
</comment>
<dbReference type="AlphaFoldDB" id="A0AAE3YIF4"/>
<evidence type="ECO:0000313" key="9">
    <source>
        <dbReference type="Proteomes" id="UP001183643"/>
    </source>
</evidence>
<gene>
    <name evidence="8" type="ORF">J2S41_001072</name>
</gene>
<dbReference type="Proteomes" id="UP001183643">
    <property type="component" value="Unassembled WGS sequence"/>
</dbReference>
<dbReference type="SUPFAM" id="SSF53335">
    <property type="entry name" value="S-adenosyl-L-methionine-dependent methyltransferases"/>
    <property type="match status" value="1"/>
</dbReference>
<feature type="domain" description="Polyketide synthase-like methyltransferase" evidence="7">
    <location>
        <begin position="151"/>
        <end position="409"/>
    </location>
</feature>
<dbReference type="RefSeq" id="WP_310363794.1">
    <property type="nucleotide sequence ID" value="NZ_JAVDYB010000001.1"/>
</dbReference>